<protein>
    <submittedName>
        <fullName evidence="2">Uncharacterized protein</fullName>
    </submittedName>
</protein>
<dbReference type="AlphaFoldDB" id="A0A1Q9E2E6"/>
<feature type="transmembrane region" description="Helical" evidence="1">
    <location>
        <begin position="121"/>
        <end position="138"/>
    </location>
</feature>
<reference evidence="2 3" key="1">
    <citation type="submission" date="2016-02" db="EMBL/GenBank/DDBJ databases">
        <title>Genome analysis of coral dinoflagellate symbionts highlights evolutionary adaptations to a symbiotic lifestyle.</title>
        <authorList>
            <person name="Aranda M."/>
            <person name="Li Y."/>
            <person name="Liew Y.J."/>
            <person name="Baumgarten S."/>
            <person name="Simakov O."/>
            <person name="Wilson M."/>
            <person name="Piel J."/>
            <person name="Ashoor H."/>
            <person name="Bougouffa S."/>
            <person name="Bajic V.B."/>
            <person name="Ryu T."/>
            <person name="Ravasi T."/>
            <person name="Bayer T."/>
            <person name="Micklem G."/>
            <person name="Kim H."/>
            <person name="Bhak J."/>
            <person name="Lajeunesse T.C."/>
            <person name="Voolstra C.R."/>
        </authorList>
    </citation>
    <scope>NUCLEOTIDE SEQUENCE [LARGE SCALE GENOMIC DNA]</scope>
    <source>
        <strain evidence="2 3">CCMP2467</strain>
    </source>
</reference>
<gene>
    <name evidence="2" type="ORF">AK812_SmicGene15648</name>
</gene>
<proteinExistence type="predicted"/>
<sequence>MEPNVSRELPKRNLMRGTSATQALAWVGHAFAEDFREETSGSWEVDHADIFISHSWSAGRWAKTLALCYDLNLSLAIKVSILTFLAISCLLLLYAGGFSIASIDALAGNPWLLPLTVDMPMAAFFFVFAFGHYCKCWVRQILWLDKICISQTDVQCKAEAIAALPDFVKRSSRMLILWDETYFERLWCNVEIAVFLKSHPDPSAIRMIPLWLSPWLLCSLLLEWVCARYTVPLMFMLLAEWSWVSGAPPQSRLDWVLRNVIFCLTSTVAHLPSALLATLSFTLKLRQHGRLLDQLRDFDVRSSKCTVESDRPMLEAEIASLHKEQKMSVEDVPLLFRSSGMDVHQEECLDLFSAYVRGQLHDQIVEELGNRTELPFGLCVLVYMPMHFFNYAESFLACEGYGCESALQYFGYQSVQQLFIFDAVIYFIMMVTTLPMTFPCLLKMLDLSYLIPGGAVVQVFFALASGLFSYAYAFCMGGLVGGCLIGFMVKGLSACWLAFFVGILGFLLVQCLTVFCAKSTWSSCNAGQLGCRCLGRTF</sequence>
<evidence type="ECO:0000313" key="3">
    <source>
        <dbReference type="Proteomes" id="UP000186817"/>
    </source>
</evidence>
<feature type="transmembrane region" description="Helical" evidence="1">
    <location>
        <begin position="81"/>
        <end position="101"/>
    </location>
</feature>
<feature type="transmembrane region" description="Helical" evidence="1">
    <location>
        <begin position="494"/>
        <end position="515"/>
    </location>
</feature>
<evidence type="ECO:0000313" key="2">
    <source>
        <dbReference type="EMBL" id="OLQ01602.1"/>
    </source>
</evidence>
<comment type="caution">
    <text evidence="2">The sequence shown here is derived from an EMBL/GenBank/DDBJ whole genome shotgun (WGS) entry which is preliminary data.</text>
</comment>
<keyword evidence="1" id="KW-1133">Transmembrane helix</keyword>
<dbReference type="EMBL" id="LSRX01000287">
    <property type="protein sequence ID" value="OLQ01602.1"/>
    <property type="molecule type" value="Genomic_DNA"/>
</dbReference>
<dbReference type="SUPFAM" id="SSF52200">
    <property type="entry name" value="Toll/Interleukin receptor TIR domain"/>
    <property type="match status" value="1"/>
</dbReference>
<name>A0A1Q9E2E6_SYMMI</name>
<accession>A0A1Q9E2E6</accession>
<keyword evidence="3" id="KW-1185">Reference proteome</keyword>
<feature type="transmembrane region" description="Helical" evidence="1">
    <location>
        <begin position="418"/>
        <end position="438"/>
    </location>
</feature>
<dbReference type="Proteomes" id="UP000186817">
    <property type="component" value="Unassembled WGS sequence"/>
</dbReference>
<keyword evidence="1" id="KW-0472">Membrane</keyword>
<feature type="transmembrane region" description="Helical" evidence="1">
    <location>
        <begin position="458"/>
        <end position="487"/>
    </location>
</feature>
<keyword evidence="1" id="KW-0812">Transmembrane</keyword>
<organism evidence="2 3">
    <name type="scientific">Symbiodinium microadriaticum</name>
    <name type="common">Dinoflagellate</name>
    <name type="synonym">Zooxanthella microadriatica</name>
    <dbReference type="NCBI Taxonomy" id="2951"/>
    <lineage>
        <taxon>Eukaryota</taxon>
        <taxon>Sar</taxon>
        <taxon>Alveolata</taxon>
        <taxon>Dinophyceae</taxon>
        <taxon>Suessiales</taxon>
        <taxon>Symbiodiniaceae</taxon>
        <taxon>Symbiodinium</taxon>
    </lineage>
</organism>
<dbReference type="OrthoDB" id="417795at2759"/>
<dbReference type="Gene3D" id="3.40.50.10140">
    <property type="entry name" value="Toll/interleukin-1 receptor homology (TIR) domain"/>
    <property type="match status" value="1"/>
</dbReference>
<evidence type="ECO:0000256" key="1">
    <source>
        <dbReference type="SAM" id="Phobius"/>
    </source>
</evidence>
<dbReference type="InterPro" id="IPR035897">
    <property type="entry name" value="Toll_tir_struct_dom_sf"/>
</dbReference>